<name>A0AAN6P4I4_9PEZI</name>
<dbReference type="EMBL" id="MU854805">
    <property type="protein sequence ID" value="KAK4031450.1"/>
    <property type="molecule type" value="Genomic_DNA"/>
</dbReference>
<reference evidence="3" key="1">
    <citation type="journal article" date="2023" name="Mol. Phylogenet. Evol.">
        <title>Genome-scale phylogeny and comparative genomics of the fungal order Sordariales.</title>
        <authorList>
            <person name="Hensen N."/>
            <person name="Bonometti L."/>
            <person name="Westerberg I."/>
            <person name="Brannstrom I.O."/>
            <person name="Guillou S."/>
            <person name="Cros-Aarteil S."/>
            <person name="Calhoun S."/>
            <person name="Haridas S."/>
            <person name="Kuo A."/>
            <person name="Mondo S."/>
            <person name="Pangilinan J."/>
            <person name="Riley R."/>
            <person name="LaButti K."/>
            <person name="Andreopoulos B."/>
            <person name="Lipzen A."/>
            <person name="Chen C."/>
            <person name="Yan M."/>
            <person name="Daum C."/>
            <person name="Ng V."/>
            <person name="Clum A."/>
            <person name="Steindorff A."/>
            <person name="Ohm R.A."/>
            <person name="Martin F."/>
            <person name="Silar P."/>
            <person name="Natvig D.O."/>
            <person name="Lalanne C."/>
            <person name="Gautier V."/>
            <person name="Ament-Velasquez S.L."/>
            <person name="Kruys A."/>
            <person name="Hutchinson M.I."/>
            <person name="Powell A.J."/>
            <person name="Barry K."/>
            <person name="Miller A.N."/>
            <person name="Grigoriev I.V."/>
            <person name="Debuchy R."/>
            <person name="Gladieux P."/>
            <person name="Hiltunen Thoren M."/>
            <person name="Johannesson H."/>
        </authorList>
    </citation>
    <scope>NUCLEOTIDE SEQUENCE [LARGE SCALE GENOMIC DNA]</scope>
    <source>
        <strain evidence="3">CBS 284.82</strain>
    </source>
</reference>
<organism evidence="2 3">
    <name type="scientific">Parachaetomium inaequale</name>
    <dbReference type="NCBI Taxonomy" id="2588326"/>
    <lineage>
        <taxon>Eukaryota</taxon>
        <taxon>Fungi</taxon>
        <taxon>Dikarya</taxon>
        <taxon>Ascomycota</taxon>
        <taxon>Pezizomycotina</taxon>
        <taxon>Sordariomycetes</taxon>
        <taxon>Sordariomycetidae</taxon>
        <taxon>Sordariales</taxon>
        <taxon>Chaetomiaceae</taxon>
        <taxon>Parachaetomium</taxon>
    </lineage>
</organism>
<comment type="caution">
    <text evidence="2">The sequence shown here is derived from an EMBL/GenBank/DDBJ whole genome shotgun (WGS) entry which is preliminary data.</text>
</comment>
<evidence type="ECO:0000313" key="3">
    <source>
        <dbReference type="Proteomes" id="UP001303115"/>
    </source>
</evidence>
<accession>A0AAN6P4I4</accession>
<evidence type="ECO:0000313" key="2">
    <source>
        <dbReference type="EMBL" id="KAK4031450.1"/>
    </source>
</evidence>
<dbReference type="Proteomes" id="UP001303115">
    <property type="component" value="Unassembled WGS sequence"/>
</dbReference>
<dbReference type="AlphaFoldDB" id="A0AAN6P4I4"/>
<keyword evidence="3" id="KW-1185">Reference proteome</keyword>
<protein>
    <submittedName>
        <fullName evidence="2">Uncharacterized protein</fullName>
    </submittedName>
</protein>
<sequence length="225" mass="24583">FCSPSALLHHLESGACRSGMNRRKLNMLVLAQDTERIITTSCQRTALPQLDTPRRAPVNDGGTTVASSDIVIRTPSSTVTSSHSSTPGCETPKSGSSFGSVAVLTQSRRCPLCPPDRRAFATELGLRHHLASPVHDRPIVHCPLTLLAPKAKSRPPAQTQEGLVRSFTTVSGLAQHLESSACIGGLKSFWKATEYLEAVMARWGFKVRLTKRIRSENLEREKMRT</sequence>
<gene>
    <name evidence="2" type="ORF">C8A01DRAFT_21322</name>
</gene>
<feature type="compositionally biased region" description="Low complexity" evidence="1">
    <location>
        <begin position="75"/>
        <end position="86"/>
    </location>
</feature>
<proteinExistence type="predicted"/>
<feature type="non-terminal residue" evidence="2">
    <location>
        <position position="1"/>
    </location>
</feature>
<evidence type="ECO:0000256" key="1">
    <source>
        <dbReference type="SAM" id="MobiDB-lite"/>
    </source>
</evidence>
<feature type="region of interest" description="Disordered" evidence="1">
    <location>
        <begin position="75"/>
        <end position="96"/>
    </location>
</feature>